<evidence type="ECO:0000259" key="1">
    <source>
        <dbReference type="Pfam" id="PF01526"/>
    </source>
</evidence>
<dbReference type="AlphaFoldDB" id="A0A562IDR9"/>
<proteinExistence type="predicted"/>
<evidence type="ECO:0000313" key="2">
    <source>
        <dbReference type="EMBL" id="TWH68958.1"/>
    </source>
</evidence>
<dbReference type="Proteomes" id="UP000319825">
    <property type="component" value="Unassembled WGS sequence"/>
</dbReference>
<dbReference type="EMBL" id="VLKE01000001">
    <property type="protein sequence ID" value="TWH68958.1"/>
    <property type="molecule type" value="Genomic_DNA"/>
</dbReference>
<keyword evidence="3" id="KW-1185">Reference proteome</keyword>
<protein>
    <submittedName>
        <fullName evidence="2">Tn3 transposase DDE domain-containing protein</fullName>
    </submittedName>
</protein>
<gene>
    <name evidence="2" type="ORF">JD77_03960</name>
</gene>
<feature type="domain" description="Tn3 transposase DDE" evidence="1">
    <location>
        <begin position="2"/>
        <end position="100"/>
    </location>
</feature>
<dbReference type="GO" id="GO:0004803">
    <property type="term" value="F:transposase activity"/>
    <property type="evidence" value="ECO:0007669"/>
    <property type="project" value="InterPro"/>
</dbReference>
<reference evidence="2 3" key="1">
    <citation type="submission" date="2019-07" db="EMBL/GenBank/DDBJ databases">
        <title>R&amp;d 2014.</title>
        <authorList>
            <person name="Klenk H.-P."/>
        </authorList>
    </citation>
    <scope>NUCLEOTIDE SEQUENCE [LARGE SCALE GENOMIC DNA]</scope>
    <source>
        <strain evidence="2 3">DSM 43868</strain>
    </source>
</reference>
<name>A0A562IDR9_MICOL</name>
<dbReference type="GO" id="GO:0006313">
    <property type="term" value="P:DNA transposition"/>
    <property type="evidence" value="ECO:0007669"/>
    <property type="project" value="InterPro"/>
</dbReference>
<evidence type="ECO:0000313" key="3">
    <source>
        <dbReference type="Proteomes" id="UP000319825"/>
    </source>
</evidence>
<dbReference type="InterPro" id="IPR002513">
    <property type="entry name" value="Tn3_Tnp_DDE_dom"/>
</dbReference>
<comment type="caution">
    <text evidence="2">The sequence shown here is derived from an EMBL/GenBank/DDBJ whole genome shotgun (WGS) entry which is preliminary data.</text>
</comment>
<dbReference type="RefSeq" id="WP_170286484.1">
    <property type="nucleotide sequence ID" value="NZ_BAAATQ010000169.1"/>
</dbReference>
<organism evidence="2 3">
    <name type="scientific">Micromonospora olivasterospora</name>
    <dbReference type="NCBI Taxonomy" id="1880"/>
    <lineage>
        <taxon>Bacteria</taxon>
        <taxon>Bacillati</taxon>
        <taxon>Actinomycetota</taxon>
        <taxon>Actinomycetes</taxon>
        <taxon>Micromonosporales</taxon>
        <taxon>Micromonosporaceae</taxon>
        <taxon>Micromonospora</taxon>
    </lineage>
</organism>
<accession>A0A562IDR9</accession>
<dbReference type="Pfam" id="PF01526">
    <property type="entry name" value="DDE_Tnp_Tn3"/>
    <property type="match status" value="1"/>
</dbReference>
<sequence>MLADLPNTRLWRVDARTDYGVLDKTARWPGRPGQERRHWPHVLRVIASAHTRKISAHDMIRVLQHDGRLTGLGEAVAHYGRIFKTLHVLTFADDPDYWRNPKGMRTCRRAGTASAGTSSTAVT</sequence>